<sequence length="101" mass="11522">MSDIHIERNHTLGIERAREVARGWLELVESEYGMDCKYSEGWVSDLAKFSRPGAEGTLRVTEDNFTLRMTLGFLMESYAKQIKEHVTRNLDDLLGKADKSG</sequence>
<dbReference type="NCBIfam" id="TIGR02610">
    <property type="entry name" value="PHA_gran_rgn"/>
    <property type="match status" value="1"/>
</dbReference>
<gene>
    <name evidence="1" type="ORF">WKW80_18580</name>
</gene>
<dbReference type="RefSeq" id="WP_340365044.1">
    <property type="nucleotide sequence ID" value="NZ_JBBKZV010000011.1"/>
</dbReference>
<keyword evidence="2" id="KW-1185">Reference proteome</keyword>
<dbReference type="InterPro" id="IPR013433">
    <property type="entry name" value="PHA_gran_rgn"/>
</dbReference>
<evidence type="ECO:0000313" key="2">
    <source>
        <dbReference type="Proteomes" id="UP001363010"/>
    </source>
</evidence>
<comment type="caution">
    <text evidence="1">The sequence shown here is derived from an EMBL/GenBank/DDBJ whole genome shotgun (WGS) entry which is preliminary data.</text>
</comment>
<accession>A0ABU8W2A5</accession>
<reference evidence="1 2" key="1">
    <citation type="submission" date="2024-03" db="EMBL/GenBank/DDBJ databases">
        <title>Novel species of the genus Variovorax.</title>
        <authorList>
            <person name="Liu Q."/>
            <person name="Xin Y.-H."/>
        </authorList>
    </citation>
    <scope>NUCLEOTIDE SEQUENCE [LARGE SCALE GENOMIC DNA]</scope>
    <source>
        <strain evidence="1 2">KACC 18501</strain>
    </source>
</reference>
<name>A0ABU8W2A5_9BURK</name>
<proteinExistence type="predicted"/>
<organism evidence="1 2">
    <name type="scientific">Variovorax humicola</name>
    <dbReference type="NCBI Taxonomy" id="1769758"/>
    <lineage>
        <taxon>Bacteria</taxon>
        <taxon>Pseudomonadati</taxon>
        <taxon>Pseudomonadota</taxon>
        <taxon>Betaproteobacteria</taxon>
        <taxon>Burkholderiales</taxon>
        <taxon>Comamonadaceae</taxon>
        <taxon>Variovorax</taxon>
    </lineage>
</organism>
<protein>
    <submittedName>
        <fullName evidence="1">Polyhydroxyalkanoic acid system family protein</fullName>
    </submittedName>
</protein>
<dbReference type="Proteomes" id="UP001363010">
    <property type="component" value="Unassembled WGS sequence"/>
</dbReference>
<evidence type="ECO:0000313" key="1">
    <source>
        <dbReference type="EMBL" id="MEJ8824008.1"/>
    </source>
</evidence>
<dbReference type="EMBL" id="JBBKZV010000011">
    <property type="protein sequence ID" value="MEJ8824008.1"/>
    <property type="molecule type" value="Genomic_DNA"/>
</dbReference>
<dbReference type="Pfam" id="PF09650">
    <property type="entry name" value="PHA_gran_rgn"/>
    <property type="match status" value="1"/>
</dbReference>